<evidence type="ECO:0000256" key="5">
    <source>
        <dbReference type="ARBA" id="ARBA00023157"/>
    </source>
</evidence>
<dbReference type="Proteomes" id="UP001558652">
    <property type="component" value="Unassembled WGS sequence"/>
</dbReference>
<comment type="subcellular location">
    <subcellularLocation>
        <location evidence="1">Membrane</location>
        <topology evidence="1">Multi-pass membrane protein</topology>
    </subcellularLocation>
</comment>
<dbReference type="Gene3D" id="1.20.1250.20">
    <property type="entry name" value="MFS general substrate transporter like domains"/>
    <property type="match status" value="1"/>
</dbReference>
<dbReference type="Pfam" id="PF03137">
    <property type="entry name" value="OATP"/>
    <property type="match status" value="1"/>
</dbReference>
<dbReference type="InterPro" id="IPR036259">
    <property type="entry name" value="MFS_trans_sf"/>
</dbReference>
<keyword evidence="5" id="KW-1015">Disulfide bond</keyword>
<reference evidence="7 8" key="1">
    <citation type="submission" date="2024-07" db="EMBL/GenBank/DDBJ databases">
        <title>Chromosome-level genome assembly of the water stick insect Ranatra chinensis (Heteroptera: Nepidae).</title>
        <authorList>
            <person name="Liu X."/>
        </authorList>
    </citation>
    <scope>NUCLEOTIDE SEQUENCE [LARGE SCALE GENOMIC DNA]</scope>
    <source>
        <strain evidence="7">Cailab_2021Rc</strain>
        <tissue evidence="7">Muscle</tissue>
    </source>
</reference>
<dbReference type="PANTHER" id="PTHR10924">
    <property type="entry name" value="MAJOR FACILITATOR SUPERFAMILY PROTEIN-RELATED"/>
    <property type="match status" value="1"/>
</dbReference>
<dbReference type="AlphaFoldDB" id="A0ABD0XX09"/>
<dbReference type="EMBL" id="JBFDAA010000020">
    <property type="protein sequence ID" value="KAL1115140.1"/>
    <property type="molecule type" value="Genomic_DNA"/>
</dbReference>
<evidence type="ECO:0000256" key="4">
    <source>
        <dbReference type="ARBA" id="ARBA00023136"/>
    </source>
</evidence>
<dbReference type="SUPFAM" id="SSF103473">
    <property type="entry name" value="MFS general substrate transporter"/>
    <property type="match status" value="1"/>
</dbReference>
<dbReference type="InterPro" id="IPR004156">
    <property type="entry name" value="OATP"/>
</dbReference>
<protein>
    <recommendedName>
        <fullName evidence="9">Major facilitator superfamily (MFS) profile domain-containing protein</fullName>
    </recommendedName>
</protein>
<dbReference type="PANTHER" id="PTHR10924:SF4">
    <property type="entry name" value="GH15861P"/>
    <property type="match status" value="1"/>
</dbReference>
<comment type="caution">
    <text evidence="7">The sequence shown here is derived from an EMBL/GenBank/DDBJ whole genome shotgun (WGS) entry which is preliminary data.</text>
</comment>
<keyword evidence="8" id="KW-1185">Reference proteome</keyword>
<gene>
    <name evidence="7" type="ORF">AAG570_007171</name>
</gene>
<evidence type="ECO:0000313" key="8">
    <source>
        <dbReference type="Proteomes" id="UP001558652"/>
    </source>
</evidence>
<organism evidence="7 8">
    <name type="scientific">Ranatra chinensis</name>
    <dbReference type="NCBI Taxonomy" id="642074"/>
    <lineage>
        <taxon>Eukaryota</taxon>
        <taxon>Metazoa</taxon>
        <taxon>Ecdysozoa</taxon>
        <taxon>Arthropoda</taxon>
        <taxon>Hexapoda</taxon>
        <taxon>Insecta</taxon>
        <taxon>Pterygota</taxon>
        <taxon>Neoptera</taxon>
        <taxon>Paraneoptera</taxon>
        <taxon>Hemiptera</taxon>
        <taxon>Heteroptera</taxon>
        <taxon>Panheteroptera</taxon>
        <taxon>Nepomorpha</taxon>
        <taxon>Nepidae</taxon>
        <taxon>Ranatrinae</taxon>
        <taxon>Ranatra</taxon>
    </lineage>
</organism>
<sequence length="136" mass="14801">MFYIVAAVTTAVVVLTFVFFRESPPTPPSRAQAAVIDDTNVRDFKGSILRLLKNQGYVLLLISYGMNIGVYYALSTMLNQIILSYFVGAEEDAGRIGLTVVVAGMVGSALAGIVLDKTHWFKGLIWVVYFIGGLFG</sequence>
<proteinExistence type="predicted"/>
<name>A0ABD0XX09_9HEMI</name>
<keyword evidence="3 6" id="KW-1133">Transmembrane helix</keyword>
<evidence type="ECO:0000256" key="6">
    <source>
        <dbReference type="SAM" id="Phobius"/>
    </source>
</evidence>
<evidence type="ECO:0000256" key="2">
    <source>
        <dbReference type="ARBA" id="ARBA00022692"/>
    </source>
</evidence>
<feature type="transmembrane region" description="Helical" evidence="6">
    <location>
        <begin position="95"/>
        <end position="113"/>
    </location>
</feature>
<keyword evidence="4 6" id="KW-0472">Membrane</keyword>
<accession>A0ABD0XX09</accession>
<evidence type="ECO:0008006" key="9">
    <source>
        <dbReference type="Google" id="ProtNLM"/>
    </source>
</evidence>
<dbReference type="InterPro" id="IPR049680">
    <property type="entry name" value="FLVCR1-2_SLC49-like"/>
</dbReference>
<evidence type="ECO:0000256" key="3">
    <source>
        <dbReference type="ARBA" id="ARBA00022989"/>
    </source>
</evidence>
<feature type="transmembrane region" description="Helical" evidence="6">
    <location>
        <begin position="57"/>
        <end position="74"/>
    </location>
</feature>
<evidence type="ECO:0000256" key="1">
    <source>
        <dbReference type="ARBA" id="ARBA00004141"/>
    </source>
</evidence>
<keyword evidence="2 6" id="KW-0812">Transmembrane</keyword>
<evidence type="ECO:0000313" key="7">
    <source>
        <dbReference type="EMBL" id="KAL1115140.1"/>
    </source>
</evidence>
<dbReference type="GO" id="GO:0016020">
    <property type="term" value="C:membrane"/>
    <property type="evidence" value="ECO:0007669"/>
    <property type="project" value="UniProtKB-SubCell"/>
</dbReference>